<organism evidence="8 9">
    <name type="scientific">Leptobrachium leishanense</name>
    <name type="common">Leishan spiny toad</name>
    <dbReference type="NCBI Taxonomy" id="445787"/>
    <lineage>
        <taxon>Eukaryota</taxon>
        <taxon>Metazoa</taxon>
        <taxon>Chordata</taxon>
        <taxon>Craniata</taxon>
        <taxon>Vertebrata</taxon>
        <taxon>Euteleostomi</taxon>
        <taxon>Amphibia</taxon>
        <taxon>Batrachia</taxon>
        <taxon>Anura</taxon>
        <taxon>Pelobatoidea</taxon>
        <taxon>Megophryidae</taxon>
        <taxon>Leptobrachium</taxon>
    </lineage>
</organism>
<protein>
    <recommendedName>
        <fullName evidence="3">Nuclear receptor 2C2-associated protein</fullName>
    </recommendedName>
    <alternativeName>
        <fullName evidence="6">TR4 orphan receptor-associated 16 kDa protein homolog</fullName>
    </alternativeName>
</protein>
<feature type="domain" description="F5/8 type C" evidence="7">
    <location>
        <begin position="18"/>
        <end position="112"/>
    </location>
</feature>
<evidence type="ECO:0000256" key="5">
    <source>
        <dbReference type="ARBA" id="ARBA00058724"/>
    </source>
</evidence>
<evidence type="ECO:0000313" key="9">
    <source>
        <dbReference type="Proteomes" id="UP000694569"/>
    </source>
</evidence>
<dbReference type="AlphaFoldDB" id="A0A8C5QES7"/>
<dbReference type="Gene3D" id="2.60.120.260">
    <property type="entry name" value="Galactose-binding domain-like"/>
    <property type="match status" value="1"/>
</dbReference>
<keyword evidence="4" id="KW-0539">Nucleus</keyword>
<dbReference type="OrthoDB" id="10052260at2759"/>
<dbReference type="SUPFAM" id="SSF49785">
    <property type="entry name" value="Galactose-binding domain-like"/>
    <property type="match status" value="1"/>
</dbReference>
<dbReference type="GeneTree" id="ENSGT00390000017748"/>
<dbReference type="GO" id="GO:0005634">
    <property type="term" value="C:nucleus"/>
    <property type="evidence" value="ECO:0007669"/>
    <property type="project" value="UniProtKB-SubCell"/>
</dbReference>
<dbReference type="Ensembl" id="ENSLLET00000037156.1">
    <property type="protein sequence ID" value="ENSLLEP00000035794.1"/>
    <property type="gene ID" value="ENSLLEG00000022668.1"/>
</dbReference>
<sequence length="131" mass="15304">MDNHCRVSSVLQRDVKQFGKQFLFDKNEDTCWNSDQGSSQWITIEFPQNVWVSQIHIQFQGGFSSKACILEGCQKDEEFVKIADFYPEDTNAHQRFTFSEQSVHKLKITFTNSTDLFGRIIVYHLDLHGHK</sequence>
<evidence type="ECO:0000256" key="2">
    <source>
        <dbReference type="ARBA" id="ARBA00009556"/>
    </source>
</evidence>
<evidence type="ECO:0000256" key="1">
    <source>
        <dbReference type="ARBA" id="ARBA00004123"/>
    </source>
</evidence>
<reference evidence="8" key="1">
    <citation type="submission" date="2025-08" db="UniProtKB">
        <authorList>
            <consortium name="Ensembl"/>
        </authorList>
    </citation>
    <scope>IDENTIFICATION</scope>
</reference>
<evidence type="ECO:0000256" key="3">
    <source>
        <dbReference type="ARBA" id="ARBA00019956"/>
    </source>
</evidence>
<reference evidence="8" key="2">
    <citation type="submission" date="2025-09" db="UniProtKB">
        <authorList>
            <consortium name="Ensembl"/>
        </authorList>
    </citation>
    <scope>IDENTIFICATION</scope>
</reference>
<name>A0A8C5QES7_9ANUR</name>
<accession>A0A8C5QES7</accession>
<evidence type="ECO:0000256" key="6">
    <source>
        <dbReference type="ARBA" id="ARBA00081629"/>
    </source>
</evidence>
<comment type="function">
    <text evidence="5">May act as a repressor of nr2c2-mediated transactivation by suppressing the binding between nr2c2 and its response element in target genes.</text>
</comment>
<comment type="similarity">
    <text evidence="2">Belongs to the NR2C2AP family.</text>
</comment>
<keyword evidence="9" id="KW-1185">Reference proteome</keyword>
<dbReference type="InterPro" id="IPR000421">
    <property type="entry name" value="FA58C"/>
</dbReference>
<gene>
    <name evidence="8" type="primary">NR2C2AP</name>
</gene>
<evidence type="ECO:0000256" key="4">
    <source>
        <dbReference type="ARBA" id="ARBA00023242"/>
    </source>
</evidence>
<dbReference type="Pfam" id="PF00754">
    <property type="entry name" value="F5_F8_type_C"/>
    <property type="match status" value="1"/>
</dbReference>
<proteinExistence type="inferred from homology"/>
<comment type="subcellular location">
    <subcellularLocation>
        <location evidence="1">Nucleus</location>
    </subcellularLocation>
</comment>
<evidence type="ECO:0000259" key="7">
    <source>
        <dbReference type="Pfam" id="PF00754"/>
    </source>
</evidence>
<dbReference type="InterPro" id="IPR008979">
    <property type="entry name" value="Galactose-bd-like_sf"/>
</dbReference>
<dbReference type="FunFam" id="2.60.120.260:FF:000070">
    <property type="entry name" value="Nuclear receptor 2C2-associated protein"/>
    <property type="match status" value="1"/>
</dbReference>
<dbReference type="Proteomes" id="UP000694569">
    <property type="component" value="Unplaced"/>
</dbReference>
<evidence type="ECO:0000313" key="8">
    <source>
        <dbReference type="Ensembl" id="ENSLLEP00000035794.1"/>
    </source>
</evidence>